<dbReference type="UniPathway" id="UPA00135">
    <property type="reaction ID" value="UER00197"/>
</dbReference>
<reference evidence="14 15" key="1">
    <citation type="submission" date="2018-09" db="EMBL/GenBank/DDBJ databases">
        <title>Paenibacillus aracenensis nov. sp. isolated from a cave in southern Spain.</title>
        <authorList>
            <person name="Jurado V."/>
            <person name="Gutierrez-Patricio S."/>
            <person name="Gonzalez-Pimentel J.L."/>
            <person name="Miller A.Z."/>
            <person name="Laiz L."/>
            <person name="Saiz-Jimenez C."/>
        </authorList>
    </citation>
    <scope>NUCLEOTIDE SEQUENCE [LARGE SCALE GENOMIC DNA]</scope>
    <source>
        <strain evidence="14 15">DSM 22867</strain>
    </source>
</reference>
<dbReference type="FunFam" id="3.90.1150.10:FF:000006">
    <property type="entry name" value="Phosphoserine aminotransferase"/>
    <property type="match status" value="1"/>
</dbReference>
<dbReference type="OrthoDB" id="9809412at2"/>
<evidence type="ECO:0000313" key="15">
    <source>
        <dbReference type="Proteomes" id="UP000266482"/>
    </source>
</evidence>
<dbReference type="NCBIfam" id="NF003764">
    <property type="entry name" value="PRK05355.1"/>
    <property type="match status" value="1"/>
</dbReference>
<keyword evidence="6 11" id="KW-0808">Transferase</keyword>
<feature type="binding site" evidence="11">
    <location>
        <position position="172"/>
    </location>
    <ligand>
        <name>pyridoxal 5'-phosphate</name>
        <dbReference type="ChEBI" id="CHEBI:597326"/>
    </ligand>
</feature>
<evidence type="ECO:0000256" key="8">
    <source>
        <dbReference type="ARBA" id="ARBA00023299"/>
    </source>
</evidence>
<evidence type="ECO:0000259" key="13">
    <source>
        <dbReference type="Pfam" id="PF00266"/>
    </source>
</evidence>
<dbReference type="GO" id="GO:0005737">
    <property type="term" value="C:cytoplasm"/>
    <property type="evidence" value="ECO:0007669"/>
    <property type="project" value="UniProtKB-SubCell"/>
</dbReference>
<feature type="binding site" evidence="11">
    <location>
        <position position="102"/>
    </location>
    <ligand>
        <name>pyridoxal 5'-phosphate</name>
        <dbReference type="ChEBI" id="CHEBI:597326"/>
    </ligand>
</feature>
<proteinExistence type="inferred from homology"/>
<comment type="caution">
    <text evidence="11">Lacks conserved residue(s) required for the propagation of feature annotation.</text>
</comment>
<evidence type="ECO:0000256" key="4">
    <source>
        <dbReference type="ARBA" id="ARBA00022576"/>
    </source>
</evidence>
<dbReference type="PIRSF" id="PIRSF000525">
    <property type="entry name" value="SerC"/>
    <property type="match status" value="1"/>
</dbReference>
<name>A0A3A1V646_9BACL</name>
<dbReference type="RefSeq" id="WP_119599561.1">
    <property type="nucleotide sequence ID" value="NZ_QXQA01000005.1"/>
</dbReference>
<evidence type="ECO:0000256" key="9">
    <source>
        <dbReference type="ARBA" id="ARBA00047630"/>
    </source>
</evidence>
<evidence type="ECO:0000256" key="3">
    <source>
        <dbReference type="ARBA" id="ARBA00006904"/>
    </source>
</evidence>
<dbReference type="HAMAP" id="MF_00160">
    <property type="entry name" value="SerC_aminotrans_5"/>
    <property type="match status" value="1"/>
</dbReference>
<dbReference type="Proteomes" id="UP000266482">
    <property type="component" value="Unassembled WGS sequence"/>
</dbReference>
<dbReference type="Gene3D" id="3.90.1150.10">
    <property type="entry name" value="Aspartate Aminotransferase, domain 1"/>
    <property type="match status" value="1"/>
</dbReference>
<sequence>MTRAYNFNAGPAAIPLEVLQQAQEQFVDFQGAGMSIMEMSHRGAIYEGVHNEAQSLMRELFGIPDNYHVLFLQGGASTQFAMLPMNLLQSGKPAAYVQTGAWADKAIKEAKLIGETVIAASTASDNYMRVPELSEIQVPANASYVHMTSNETIGGTQFQSFPATGDVPLVADMSSDILSRPIDISKFGVIYAGAQKNLGPSGVTVVIIRDDLAKDNPKTIPAMFRYETHAKSNSLYNTPPSFSIYMMNLVLKWIKAKGGVAQIEQFNRDKTKLIYDAIDGSGGFYTGCAQPQSRSVMNITFRLGSEELEKQFIKESEKEGFVGLKGHRDVGGLRASTYNAVPLESCQALAQFMVDFQKRNG</sequence>
<comment type="cofactor">
    <cofactor evidence="11">
        <name>pyridoxal 5'-phosphate</name>
        <dbReference type="ChEBI" id="CHEBI:597326"/>
    </cofactor>
    <text evidence="11">Binds 1 pyridoxal phosphate per subunit.</text>
</comment>
<feature type="binding site" evidence="11">
    <location>
        <begin position="76"/>
        <end position="77"/>
    </location>
    <ligand>
        <name>pyridoxal 5'-phosphate</name>
        <dbReference type="ChEBI" id="CHEBI:597326"/>
    </ligand>
</feature>
<dbReference type="InterPro" id="IPR000192">
    <property type="entry name" value="Aminotrans_V_dom"/>
</dbReference>
<dbReference type="CDD" id="cd00611">
    <property type="entry name" value="PSAT_like"/>
    <property type="match status" value="1"/>
</dbReference>
<comment type="catalytic activity">
    <reaction evidence="9 11">
        <text>4-(phosphooxy)-L-threonine + 2-oxoglutarate = (R)-3-hydroxy-2-oxo-4-phosphooxybutanoate + L-glutamate</text>
        <dbReference type="Rhea" id="RHEA:16573"/>
        <dbReference type="ChEBI" id="CHEBI:16810"/>
        <dbReference type="ChEBI" id="CHEBI:29985"/>
        <dbReference type="ChEBI" id="CHEBI:58452"/>
        <dbReference type="ChEBI" id="CHEBI:58538"/>
        <dbReference type="EC" id="2.6.1.52"/>
    </reaction>
</comment>
<dbReference type="Gene3D" id="3.40.640.10">
    <property type="entry name" value="Type I PLP-dependent aspartate aminotransferase-like (Major domain)"/>
    <property type="match status" value="1"/>
</dbReference>
<keyword evidence="4 11" id="KW-0032">Aminotransferase</keyword>
<gene>
    <name evidence="11" type="primary">serC</name>
    <name evidence="14" type="ORF">D3P08_10010</name>
</gene>
<dbReference type="PANTHER" id="PTHR43247">
    <property type="entry name" value="PHOSPHOSERINE AMINOTRANSFERASE"/>
    <property type="match status" value="1"/>
</dbReference>
<keyword evidence="7 11" id="KW-0663">Pyridoxal phosphate</keyword>
<dbReference type="GO" id="GO:0004648">
    <property type="term" value="F:O-phospho-L-serine:2-oxoglutarate aminotransferase activity"/>
    <property type="evidence" value="ECO:0007669"/>
    <property type="project" value="UniProtKB-UniRule"/>
</dbReference>
<dbReference type="Pfam" id="PF00266">
    <property type="entry name" value="Aminotran_5"/>
    <property type="match status" value="1"/>
</dbReference>
<keyword evidence="15" id="KW-1185">Reference proteome</keyword>
<comment type="catalytic activity">
    <reaction evidence="10 11 12">
        <text>O-phospho-L-serine + 2-oxoglutarate = 3-phosphooxypyruvate + L-glutamate</text>
        <dbReference type="Rhea" id="RHEA:14329"/>
        <dbReference type="ChEBI" id="CHEBI:16810"/>
        <dbReference type="ChEBI" id="CHEBI:18110"/>
        <dbReference type="ChEBI" id="CHEBI:29985"/>
        <dbReference type="ChEBI" id="CHEBI:57524"/>
        <dbReference type="EC" id="2.6.1.52"/>
    </reaction>
</comment>
<feature type="modified residue" description="N6-(pyridoxal phosphate)lysine" evidence="11">
    <location>
        <position position="196"/>
    </location>
</feature>
<evidence type="ECO:0000256" key="5">
    <source>
        <dbReference type="ARBA" id="ARBA00022605"/>
    </source>
</evidence>
<feature type="binding site" evidence="11">
    <location>
        <position position="195"/>
    </location>
    <ligand>
        <name>pyridoxal 5'-phosphate</name>
        <dbReference type="ChEBI" id="CHEBI:597326"/>
    </ligand>
</feature>
<evidence type="ECO:0000256" key="11">
    <source>
        <dbReference type="HAMAP-Rule" id="MF_00160"/>
    </source>
</evidence>
<organism evidence="14 15">
    <name type="scientific">Paenibacillus nanensis</name>
    <dbReference type="NCBI Taxonomy" id="393251"/>
    <lineage>
        <taxon>Bacteria</taxon>
        <taxon>Bacillati</taxon>
        <taxon>Bacillota</taxon>
        <taxon>Bacilli</taxon>
        <taxon>Bacillales</taxon>
        <taxon>Paenibacillaceae</taxon>
        <taxon>Paenibacillus</taxon>
    </lineage>
</organism>
<feature type="domain" description="Aminotransferase class V" evidence="13">
    <location>
        <begin position="5"/>
        <end position="316"/>
    </location>
</feature>
<comment type="similarity">
    <text evidence="3 11">Belongs to the class-V pyridoxal-phosphate-dependent aminotransferase family. SerC subfamily.</text>
</comment>
<dbReference type="EMBL" id="QXQA01000005">
    <property type="protein sequence ID" value="RIX52980.1"/>
    <property type="molecule type" value="Genomic_DNA"/>
</dbReference>
<dbReference type="PROSITE" id="PS00595">
    <property type="entry name" value="AA_TRANSFER_CLASS_5"/>
    <property type="match status" value="1"/>
</dbReference>
<comment type="function">
    <text evidence="1 11">Catalyzes the reversible conversion of 3-phosphohydroxypyruvate to phosphoserine and of 3-hydroxy-2-oxo-4-phosphonooxybutanoate to phosphohydroxythreonine.</text>
</comment>
<dbReference type="AlphaFoldDB" id="A0A3A1V646"/>
<dbReference type="GO" id="GO:0030170">
    <property type="term" value="F:pyridoxal phosphate binding"/>
    <property type="evidence" value="ECO:0007669"/>
    <property type="project" value="UniProtKB-UniRule"/>
</dbReference>
<dbReference type="InterPro" id="IPR015424">
    <property type="entry name" value="PyrdxlP-dep_Trfase"/>
</dbReference>
<evidence type="ECO:0000256" key="10">
    <source>
        <dbReference type="ARBA" id="ARBA00049007"/>
    </source>
</evidence>
<evidence type="ECO:0000313" key="14">
    <source>
        <dbReference type="EMBL" id="RIX52980.1"/>
    </source>
</evidence>
<evidence type="ECO:0000256" key="1">
    <source>
        <dbReference type="ARBA" id="ARBA00003483"/>
    </source>
</evidence>
<feature type="binding site" evidence="11">
    <location>
        <position position="152"/>
    </location>
    <ligand>
        <name>pyridoxal 5'-phosphate</name>
        <dbReference type="ChEBI" id="CHEBI:597326"/>
    </ligand>
</feature>
<dbReference type="EC" id="2.6.1.52" evidence="11"/>
<dbReference type="InterPro" id="IPR015422">
    <property type="entry name" value="PyrdxlP-dep_Trfase_small"/>
</dbReference>
<protein>
    <recommendedName>
        <fullName evidence="11">Phosphoserine aminotransferase</fullName>
        <ecNumber evidence="11">2.6.1.52</ecNumber>
    </recommendedName>
    <alternativeName>
        <fullName evidence="11">Phosphohydroxythreonine aminotransferase</fullName>
        <shortName evidence="11">PSAT</shortName>
    </alternativeName>
</protein>
<dbReference type="NCBIfam" id="TIGR01364">
    <property type="entry name" value="serC_1"/>
    <property type="match status" value="1"/>
</dbReference>
<comment type="pathway">
    <text evidence="2 11 12">Amino-acid biosynthesis; L-serine biosynthesis; L-serine from 3-phospho-D-glycerate: step 2/3.</text>
</comment>
<dbReference type="InterPro" id="IPR020578">
    <property type="entry name" value="Aminotrans_V_PyrdxlP_BS"/>
</dbReference>
<keyword evidence="5 11" id="KW-0028">Amino-acid biosynthesis</keyword>
<evidence type="ECO:0000256" key="2">
    <source>
        <dbReference type="ARBA" id="ARBA00005099"/>
    </source>
</evidence>
<dbReference type="SUPFAM" id="SSF53383">
    <property type="entry name" value="PLP-dependent transferases"/>
    <property type="match status" value="1"/>
</dbReference>
<keyword evidence="8 11" id="KW-0718">Serine biosynthesis</keyword>
<comment type="subunit">
    <text evidence="11">Homodimer.</text>
</comment>
<evidence type="ECO:0000256" key="12">
    <source>
        <dbReference type="RuleBase" id="RU004505"/>
    </source>
</evidence>
<comment type="subcellular location">
    <subcellularLocation>
        <location evidence="11">Cytoplasm</location>
    </subcellularLocation>
</comment>
<dbReference type="GO" id="GO:0006564">
    <property type="term" value="P:L-serine biosynthetic process"/>
    <property type="evidence" value="ECO:0007669"/>
    <property type="project" value="UniProtKB-UniRule"/>
</dbReference>
<dbReference type="InterPro" id="IPR022278">
    <property type="entry name" value="Pser_aminoTfrase"/>
</dbReference>
<feature type="binding site" evidence="11">
    <location>
        <begin position="237"/>
        <end position="238"/>
    </location>
    <ligand>
        <name>pyridoxal 5'-phosphate</name>
        <dbReference type="ChEBI" id="CHEBI:597326"/>
    </ligand>
</feature>
<accession>A0A3A1V646</accession>
<dbReference type="PANTHER" id="PTHR43247:SF1">
    <property type="entry name" value="PHOSPHOSERINE AMINOTRANSFERASE"/>
    <property type="match status" value="1"/>
</dbReference>
<keyword evidence="11" id="KW-0963">Cytoplasm</keyword>
<feature type="binding site" evidence="11">
    <location>
        <position position="42"/>
    </location>
    <ligand>
        <name>L-glutamate</name>
        <dbReference type="ChEBI" id="CHEBI:29985"/>
    </ligand>
</feature>
<dbReference type="InterPro" id="IPR015421">
    <property type="entry name" value="PyrdxlP-dep_Trfase_major"/>
</dbReference>
<dbReference type="FunFam" id="3.40.640.10:FF:000010">
    <property type="entry name" value="Phosphoserine aminotransferase"/>
    <property type="match status" value="1"/>
</dbReference>
<comment type="caution">
    <text evidence="14">The sequence shown here is derived from an EMBL/GenBank/DDBJ whole genome shotgun (WGS) entry which is preliminary data.</text>
</comment>
<evidence type="ECO:0000256" key="6">
    <source>
        <dbReference type="ARBA" id="ARBA00022679"/>
    </source>
</evidence>
<evidence type="ECO:0000256" key="7">
    <source>
        <dbReference type="ARBA" id="ARBA00022898"/>
    </source>
</evidence>